<comment type="caution">
    <text evidence="1">The sequence shown here is derived from an EMBL/GenBank/DDBJ whole genome shotgun (WGS) entry which is preliminary data.</text>
</comment>
<dbReference type="OrthoDB" id="7829925at2"/>
<dbReference type="AlphaFoldDB" id="A0A4S3MAP4"/>
<dbReference type="EMBL" id="SSMD01000004">
    <property type="protein sequence ID" value="THD73920.1"/>
    <property type="molecule type" value="Genomic_DNA"/>
</dbReference>
<organism evidence="1 2">
    <name type="scientific">Thalassobius vesicularis</name>
    <dbReference type="NCBI Taxonomy" id="1294297"/>
    <lineage>
        <taxon>Bacteria</taxon>
        <taxon>Pseudomonadati</taxon>
        <taxon>Pseudomonadota</taxon>
        <taxon>Alphaproteobacteria</taxon>
        <taxon>Rhodobacterales</taxon>
        <taxon>Roseobacteraceae</taxon>
        <taxon>Thalassovita</taxon>
    </lineage>
</organism>
<sequence length="206" mass="21509">MDDNHEDDPIRTPISYARGLSAALGLVLVAGCLPSDGGSQTKDRVALRKSSLLQGQIQIPAPQGYCVDPASQKDHARAGFVLMAGCDGLSGLPPGSMVTPAILTVSALIPQQGTPDVQNMLRALGEDDILSRSEKDGLLIVQVRDDKLVPEGSDPTHWRGAMVLDGALVTMAVYGNDGIAGDKGRALLTKLAQGVRTATAKARSKS</sequence>
<evidence type="ECO:0000313" key="2">
    <source>
        <dbReference type="Proteomes" id="UP000306113"/>
    </source>
</evidence>
<keyword evidence="2" id="KW-1185">Reference proteome</keyword>
<dbReference type="Proteomes" id="UP000306113">
    <property type="component" value="Unassembled WGS sequence"/>
</dbReference>
<gene>
    <name evidence="1" type="ORF">E7681_09920</name>
</gene>
<evidence type="ECO:0000313" key="1">
    <source>
        <dbReference type="EMBL" id="THD73920.1"/>
    </source>
</evidence>
<protein>
    <submittedName>
        <fullName evidence="1">Uncharacterized protein</fullName>
    </submittedName>
</protein>
<dbReference type="RefSeq" id="WP_136339131.1">
    <property type="nucleotide sequence ID" value="NZ_SSMD01000004.1"/>
</dbReference>
<reference evidence="1 2" key="1">
    <citation type="submission" date="2019-04" db="EMBL/GenBank/DDBJ databases">
        <title>Draft genome sequence of Youngimonas vesicularis.</title>
        <authorList>
            <person name="Hameed A."/>
        </authorList>
    </citation>
    <scope>NUCLEOTIDE SEQUENCE [LARGE SCALE GENOMIC DNA]</scope>
    <source>
        <strain evidence="1 2">CC-AMW-E</strain>
    </source>
</reference>
<proteinExistence type="predicted"/>
<accession>A0A4S3MAP4</accession>
<name>A0A4S3MAP4_9RHOB</name>